<dbReference type="AlphaFoldDB" id="G2QMK3"/>
<dbReference type="KEGG" id="mtm:MYCTH_90577"/>
<protein>
    <submittedName>
        <fullName evidence="1">Uncharacterized protein</fullName>
    </submittedName>
</protein>
<organism evidence="1 2">
    <name type="scientific">Thermothelomyces thermophilus (strain ATCC 42464 / BCRC 31852 / DSM 1799)</name>
    <name type="common">Sporotrichum thermophile</name>
    <dbReference type="NCBI Taxonomy" id="573729"/>
    <lineage>
        <taxon>Eukaryota</taxon>
        <taxon>Fungi</taxon>
        <taxon>Dikarya</taxon>
        <taxon>Ascomycota</taxon>
        <taxon>Pezizomycotina</taxon>
        <taxon>Sordariomycetes</taxon>
        <taxon>Sordariomycetidae</taxon>
        <taxon>Sordariales</taxon>
        <taxon>Chaetomiaceae</taxon>
        <taxon>Thermothelomyces</taxon>
    </lineage>
</organism>
<dbReference type="OrthoDB" id="5202125at2759"/>
<dbReference type="RefSeq" id="XP_003666428.1">
    <property type="nucleotide sequence ID" value="XM_003666380.1"/>
</dbReference>
<dbReference type="InParanoid" id="G2QMK3"/>
<keyword evidence="2" id="KW-1185">Reference proteome</keyword>
<evidence type="ECO:0000313" key="2">
    <source>
        <dbReference type="Proteomes" id="UP000007322"/>
    </source>
</evidence>
<dbReference type="HOGENOM" id="CLU_1797784_0_0_1"/>
<name>G2QMK3_THET4</name>
<evidence type="ECO:0000313" key="1">
    <source>
        <dbReference type="EMBL" id="AEO61183.1"/>
    </source>
</evidence>
<reference evidence="1 2" key="1">
    <citation type="journal article" date="2011" name="Nat. Biotechnol.">
        <title>Comparative genomic analysis of the thermophilic biomass-degrading fungi Myceliophthora thermophila and Thielavia terrestris.</title>
        <authorList>
            <person name="Berka R.M."/>
            <person name="Grigoriev I.V."/>
            <person name="Otillar R."/>
            <person name="Salamov A."/>
            <person name="Grimwood J."/>
            <person name="Reid I."/>
            <person name="Ishmael N."/>
            <person name="John T."/>
            <person name="Darmond C."/>
            <person name="Moisan M.-C."/>
            <person name="Henrissat B."/>
            <person name="Coutinho P.M."/>
            <person name="Lombard V."/>
            <person name="Natvig D.O."/>
            <person name="Lindquist E."/>
            <person name="Schmutz J."/>
            <person name="Lucas S."/>
            <person name="Harris P."/>
            <person name="Powlowski J."/>
            <person name="Bellemare A."/>
            <person name="Taylor D."/>
            <person name="Butler G."/>
            <person name="de Vries R.P."/>
            <person name="Allijn I.E."/>
            <person name="van den Brink J."/>
            <person name="Ushinsky S."/>
            <person name="Storms R."/>
            <person name="Powell A.J."/>
            <person name="Paulsen I.T."/>
            <person name="Elbourne L.D.H."/>
            <person name="Baker S.E."/>
            <person name="Magnuson J."/>
            <person name="LaBoissiere S."/>
            <person name="Clutterbuck A.J."/>
            <person name="Martinez D."/>
            <person name="Wogulis M."/>
            <person name="de Leon A.L."/>
            <person name="Rey M.W."/>
            <person name="Tsang A."/>
        </authorList>
    </citation>
    <scope>NUCLEOTIDE SEQUENCE [LARGE SCALE GENOMIC DNA]</scope>
    <source>
        <strain evidence="2">ATCC 42464 / BCRC 31852 / DSM 1799</strain>
    </source>
</reference>
<dbReference type="VEuPathDB" id="FungiDB:MYCTH_90577"/>
<dbReference type="Proteomes" id="UP000007322">
    <property type="component" value="Chromosome 6"/>
</dbReference>
<gene>
    <name evidence="1" type="ORF">MYCTH_90577</name>
</gene>
<dbReference type="EMBL" id="CP003007">
    <property type="protein sequence ID" value="AEO61183.1"/>
    <property type="molecule type" value="Genomic_DNA"/>
</dbReference>
<accession>G2QMK3</accession>
<dbReference type="GeneID" id="11506228"/>
<sequence length="144" mass="16029">MTLQSSLCLLWYQTEHSRCLYSVKEGVLAQAGLPDQSCVYRRGRLEFIDKNYLTTVFQWHYQNAMKDAIAQDAGLGCGTEPPCLDVLNHTGLKYNENAPNGVSDEVMLAIGLESEIRRVRKELSVLETEIAAKCGEDSKANQTG</sequence>
<proteinExistence type="predicted"/>